<dbReference type="RefSeq" id="XP_055862873.1">
    <property type="nucleotide sequence ID" value="XM_056006898.1"/>
</dbReference>
<evidence type="ECO:0000256" key="6">
    <source>
        <dbReference type="SAM" id="Phobius"/>
    </source>
</evidence>
<evidence type="ECO:0000256" key="3">
    <source>
        <dbReference type="ARBA" id="ARBA00022692"/>
    </source>
</evidence>
<evidence type="ECO:0000256" key="4">
    <source>
        <dbReference type="ARBA" id="ARBA00022989"/>
    </source>
</evidence>
<dbReference type="PANTHER" id="PTHR23504:SF15">
    <property type="entry name" value="MAJOR FACILITATOR SUPERFAMILY (MFS) PROFILE DOMAIN-CONTAINING PROTEIN"/>
    <property type="match status" value="1"/>
</dbReference>
<evidence type="ECO:0000313" key="10">
    <source>
        <dbReference type="RefSeq" id="XP_055862873.1"/>
    </source>
</evidence>
<dbReference type="InterPro" id="IPR001958">
    <property type="entry name" value="Tet-R_TetA/multi-R_MdtG-like"/>
</dbReference>
<protein>
    <submittedName>
        <fullName evidence="9 10">Uncharacterized protein LOC106076879</fullName>
    </submittedName>
</protein>
<gene>
    <name evidence="9 10" type="primary">LOC106076879</name>
</gene>
<dbReference type="InterPro" id="IPR020846">
    <property type="entry name" value="MFS_dom"/>
</dbReference>
<keyword evidence="4 6" id="KW-1133">Transmembrane helix</keyword>
<dbReference type="Gene3D" id="1.20.1250.20">
    <property type="entry name" value="MFS general substrate transporter like domains"/>
    <property type="match status" value="2"/>
</dbReference>
<feature type="transmembrane region" description="Helical" evidence="6">
    <location>
        <begin position="645"/>
        <end position="665"/>
    </location>
</feature>
<evidence type="ECO:0000259" key="7">
    <source>
        <dbReference type="PROSITE" id="PS50850"/>
    </source>
</evidence>
<feature type="transmembrane region" description="Helical" evidence="6">
    <location>
        <begin position="498"/>
        <end position="519"/>
    </location>
</feature>
<name>A0A9W2YJJ4_BIOGL</name>
<reference evidence="9 10" key="1">
    <citation type="submission" date="2025-04" db="UniProtKB">
        <authorList>
            <consortium name="RefSeq"/>
        </authorList>
    </citation>
    <scope>IDENTIFICATION</scope>
</reference>
<feature type="transmembrane region" description="Helical" evidence="6">
    <location>
        <begin position="150"/>
        <end position="172"/>
    </location>
</feature>
<dbReference type="GO" id="GO:0016020">
    <property type="term" value="C:membrane"/>
    <property type="evidence" value="ECO:0007669"/>
    <property type="project" value="UniProtKB-SubCell"/>
</dbReference>
<dbReference type="GeneID" id="106076879"/>
<evidence type="ECO:0000256" key="1">
    <source>
        <dbReference type="ARBA" id="ARBA00004141"/>
    </source>
</evidence>
<feature type="transmembrane region" description="Helical" evidence="6">
    <location>
        <begin position="125"/>
        <end position="144"/>
    </location>
</feature>
<feature type="transmembrane region" description="Helical" evidence="6">
    <location>
        <begin position="184"/>
        <end position="207"/>
    </location>
</feature>
<dbReference type="Pfam" id="PF07690">
    <property type="entry name" value="MFS_1"/>
    <property type="match status" value="2"/>
</dbReference>
<comment type="subcellular location">
    <subcellularLocation>
        <location evidence="1">Membrane</location>
        <topology evidence="1">Multi-pass membrane protein</topology>
    </subcellularLocation>
</comment>
<keyword evidence="2" id="KW-0813">Transport</keyword>
<dbReference type="InterPro" id="IPR011701">
    <property type="entry name" value="MFS"/>
</dbReference>
<accession>A0A9W2YJJ4</accession>
<dbReference type="RefSeq" id="XP_055862872.1">
    <property type="nucleotide sequence ID" value="XM_056006897.1"/>
</dbReference>
<keyword evidence="8" id="KW-1185">Reference proteome</keyword>
<dbReference type="AlphaFoldDB" id="A0A9W2YJJ4"/>
<sequence length="708" mass="78149">MNGRKSSNHDSDKGDDMEAFSGKMEVSERKTCSLLEWLTLKLKLVDDGATPPNWKYIGLVFIALFSSASTLTFLFPFLPEMILTFGYKENEKGTYAGIIASAVFAGRVVGSVFWGWLADRQGRKIVLLITIGLNGLFAGLFGFADNIYSAVVFRFMCGVVNGTVGTAKTILYDISDNSNQALSMSMLSISWGMGLIVGPTVGGLLASPVKKWPHVFDQEGLFGQFPYLLSSIFPFVTCAIIFFVIYFYFDETFVVKSKRANQELVLPENKENGIVGIPSEKETQFISCSDTLPAKDEQISLLNLGRSMQSVNVDLETFSYLSKDVTQSHIEPTGPKKRNVTSQSVPDLITLVHIDESATLSKSLTNVTANVSLNIQCTEGIDSGEKMPKLIDDKKYSNVTKENGVLNHSEDVETHNGKNVNMNSVSNTHSTKVSASLTCEEDAKPLIQNKATEHLQKDYKDDFEEDSVCQCMEVTSSASCCKPFRNTSLYSLLRLTDVWTTIMMYTVFSFTTIAVEDIFPVFASTTHDYGGLGFTTDEIGLAIGAMVLPLLFLQIKLYPYLVSKMGIRKVFLFSAMVSLVTCQALPTVRLLHQDPVWLWICLIFMQIPFKIATNCCFAGTSLLINNAVTQDLAGQANGLAMMTTAMGRTLAPVVAGSLFSWSITYGPELGMPFDSSFAFFAIGLLFFITIFECLHLNPRLDQQKKRSS</sequence>
<evidence type="ECO:0000256" key="5">
    <source>
        <dbReference type="ARBA" id="ARBA00023136"/>
    </source>
</evidence>
<dbReference type="PROSITE" id="PS50850">
    <property type="entry name" value="MFS"/>
    <property type="match status" value="1"/>
</dbReference>
<feature type="transmembrane region" description="Helical" evidence="6">
    <location>
        <begin position="56"/>
        <end position="75"/>
    </location>
</feature>
<dbReference type="OrthoDB" id="440553at2759"/>
<dbReference type="Proteomes" id="UP001165740">
    <property type="component" value="Chromosome 12"/>
</dbReference>
<feature type="domain" description="Major facilitator superfamily (MFS) profile" evidence="7">
    <location>
        <begin position="56"/>
        <end position="701"/>
    </location>
</feature>
<dbReference type="OMA" id="PWKELQP"/>
<keyword evidence="3 6" id="KW-0812">Transmembrane</keyword>
<keyword evidence="5 6" id="KW-0472">Membrane</keyword>
<organism evidence="8 9">
    <name type="scientific">Biomphalaria glabrata</name>
    <name type="common">Bloodfluke planorb</name>
    <name type="synonym">Freshwater snail</name>
    <dbReference type="NCBI Taxonomy" id="6526"/>
    <lineage>
        <taxon>Eukaryota</taxon>
        <taxon>Metazoa</taxon>
        <taxon>Spiralia</taxon>
        <taxon>Lophotrochozoa</taxon>
        <taxon>Mollusca</taxon>
        <taxon>Gastropoda</taxon>
        <taxon>Heterobranchia</taxon>
        <taxon>Euthyneura</taxon>
        <taxon>Panpulmonata</taxon>
        <taxon>Hygrophila</taxon>
        <taxon>Lymnaeoidea</taxon>
        <taxon>Planorbidae</taxon>
        <taxon>Biomphalaria</taxon>
    </lineage>
</organism>
<dbReference type="SUPFAM" id="SSF103473">
    <property type="entry name" value="MFS general substrate transporter"/>
    <property type="match status" value="1"/>
</dbReference>
<evidence type="ECO:0000313" key="8">
    <source>
        <dbReference type="Proteomes" id="UP001165740"/>
    </source>
</evidence>
<dbReference type="GO" id="GO:0022857">
    <property type="term" value="F:transmembrane transporter activity"/>
    <property type="evidence" value="ECO:0007669"/>
    <property type="project" value="InterPro"/>
</dbReference>
<feature type="transmembrane region" description="Helical" evidence="6">
    <location>
        <begin position="539"/>
        <end position="558"/>
    </location>
</feature>
<feature type="transmembrane region" description="Helical" evidence="6">
    <location>
        <begin position="570"/>
        <end position="591"/>
    </location>
</feature>
<dbReference type="PANTHER" id="PTHR23504">
    <property type="entry name" value="MAJOR FACILITATOR SUPERFAMILY DOMAIN-CONTAINING PROTEIN 10"/>
    <property type="match status" value="1"/>
</dbReference>
<feature type="transmembrane region" description="Helical" evidence="6">
    <location>
        <begin position="95"/>
        <end position="118"/>
    </location>
</feature>
<feature type="transmembrane region" description="Helical" evidence="6">
    <location>
        <begin position="677"/>
        <end position="696"/>
    </location>
</feature>
<feature type="transmembrane region" description="Helical" evidence="6">
    <location>
        <begin position="227"/>
        <end position="249"/>
    </location>
</feature>
<proteinExistence type="predicted"/>
<dbReference type="PRINTS" id="PR01035">
    <property type="entry name" value="TCRTETA"/>
</dbReference>
<evidence type="ECO:0000313" key="9">
    <source>
        <dbReference type="RefSeq" id="XP_055862872.1"/>
    </source>
</evidence>
<dbReference type="InterPro" id="IPR036259">
    <property type="entry name" value="MFS_trans_sf"/>
</dbReference>
<evidence type="ECO:0000256" key="2">
    <source>
        <dbReference type="ARBA" id="ARBA00022448"/>
    </source>
</evidence>
<feature type="transmembrane region" description="Helical" evidence="6">
    <location>
        <begin position="597"/>
        <end position="624"/>
    </location>
</feature>